<name>A0A841L4D2_9SPHN</name>
<dbReference type="RefSeq" id="WP_184198160.1">
    <property type="nucleotide sequence ID" value="NZ_JACIIV010000010.1"/>
</dbReference>
<dbReference type="PANTHER" id="PTHR45947:SF3">
    <property type="entry name" value="SULFOQUINOVOSYL TRANSFERASE SQD2"/>
    <property type="match status" value="1"/>
</dbReference>
<proteinExistence type="predicted"/>
<keyword evidence="2" id="KW-0808">Transferase</keyword>
<dbReference type="Gene3D" id="3.40.50.2000">
    <property type="entry name" value="Glycogen Phosphorylase B"/>
    <property type="match status" value="2"/>
</dbReference>
<comment type="caution">
    <text evidence="2">The sequence shown here is derived from an EMBL/GenBank/DDBJ whole genome shotgun (WGS) entry which is preliminary data.</text>
</comment>
<dbReference type="Pfam" id="PF13439">
    <property type="entry name" value="Glyco_transf_4"/>
    <property type="match status" value="1"/>
</dbReference>
<dbReference type="InterPro" id="IPR050194">
    <property type="entry name" value="Glycosyltransferase_grp1"/>
</dbReference>
<dbReference type="AlphaFoldDB" id="A0A841L4D2"/>
<dbReference type="Pfam" id="PF13692">
    <property type="entry name" value="Glyco_trans_1_4"/>
    <property type="match status" value="1"/>
</dbReference>
<protein>
    <submittedName>
        <fullName evidence="2">Glycosyltransferase involved in cell wall biosynthesis</fullName>
    </submittedName>
</protein>
<keyword evidence="3" id="KW-1185">Reference proteome</keyword>
<feature type="domain" description="Glycosyltransferase subfamily 4-like N-terminal" evidence="1">
    <location>
        <begin position="14"/>
        <end position="164"/>
    </location>
</feature>
<reference evidence="2 3" key="1">
    <citation type="submission" date="2020-08" db="EMBL/GenBank/DDBJ databases">
        <title>Genomic Encyclopedia of Type Strains, Phase IV (KMG-IV): sequencing the most valuable type-strain genomes for metagenomic binning, comparative biology and taxonomic classification.</title>
        <authorList>
            <person name="Goeker M."/>
        </authorList>
    </citation>
    <scope>NUCLEOTIDE SEQUENCE [LARGE SCALE GENOMIC DNA]</scope>
    <source>
        <strain evidence="2 3">DSM 102189</strain>
    </source>
</reference>
<dbReference type="InterPro" id="IPR028098">
    <property type="entry name" value="Glyco_trans_4-like_N"/>
</dbReference>
<evidence type="ECO:0000313" key="3">
    <source>
        <dbReference type="Proteomes" id="UP000538147"/>
    </source>
</evidence>
<dbReference type="SUPFAM" id="SSF53756">
    <property type="entry name" value="UDP-Glycosyltransferase/glycogen phosphorylase"/>
    <property type="match status" value="1"/>
</dbReference>
<organism evidence="2 3">
    <name type="scientific">Polymorphobacter multimanifer</name>
    <dbReference type="NCBI Taxonomy" id="1070431"/>
    <lineage>
        <taxon>Bacteria</taxon>
        <taxon>Pseudomonadati</taxon>
        <taxon>Pseudomonadota</taxon>
        <taxon>Alphaproteobacteria</taxon>
        <taxon>Sphingomonadales</taxon>
        <taxon>Sphingosinicellaceae</taxon>
        <taxon>Polymorphobacter</taxon>
    </lineage>
</organism>
<dbReference type="EMBL" id="JACIIV010000010">
    <property type="protein sequence ID" value="MBB6227494.1"/>
    <property type="molecule type" value="Genomic_DNA"/>
</dbReference>
<accession>A0A841L4D2</accession>
<dbReference type="CDD" id="cd03814">
    <property type="entry name" value="GT4-like"/>
    <property type="match status" value="1"/>
</dbReference>
<evidence type="ECO:0000259" key="1">
    <source>
        <dbReference type="Pfam" id="PF13439"/>
    </source>
</evidence>
<dbReference type="PANTHER" id="PTHR45947">
    <property type="entry name" value="SULFOQUINOVOSYL TRANSFERASE SQD2"/>
    <property type="match status" value="1"/>
</dbReference>
<gene>
    <name evidence="2" type="ORF">FHS79_001660</name>
</gene>
<evidence type="ECO:0000313" key="2">
    <source>
        <dbReference type="EMBL" id="MBB6227494.1"/>
    </source>
</evidence>
<dbReference type="GO" id="GO:0016757">
    <property type="term" value="F:glycosyltransferase activity"/>
    <property type="evidence" value="ECO:0007669"/>
    <property type="project" value="TreeGrafter"/>
</dbReference>
<dbReference type="Proteomes" id="UP000538147">
    <property type="component" value="Unassembled WGS sequence"/>
</dbReference>
<sequence length="359" mass="37938">MRVTLVTDAWAPQVNGVVRTLSTVMDIATARGHHVQVISPDRFRSLPMPGYGEIRLALTTRRTVARTIADFAPDAVHIATEGPLGWLARSLCTAHGVAFTTSFHTRFPDYVAARTGMSPALIWRIIKRFHQPAKSILVATPRLAEELAGHGLPHTRPWTRGVDLLQFSPARTPHSAFASLERPIALHVGRVAVEKNIEAFLAADWPGAKVIVGDGPARASLAARYPDALFLGALHGDALASAYAGADVLAFPSRTDTFGLVIIEALACGTPVAGYPVPGPLDILGADGLGRIGYGVSGALSGRPVGAVDEVLATAMHAALDADRDECAAFGARFSWDHACDQFLASLTDTEAPPEALAA</sequence>